<dbReference type="AlphaFoldDB" id="A0A8X7S308"/>
<keyword evidence="2" id="KW-1185">Reference proteome</keyword>
<dbReference type="Proteomes" id="UP000886595">
    <property type="component" value="Unassembled WGS sequence"/>
</dbReference>
<comment type="caution">
    <text evidence="1">The sequence shown here is derived from an EMBL/GenBank/DDBJ whole genome shotgun (WGS) entry which is preliminary data.</text>
</comment>
<protein>
    <submittedName>
        <fullName evidence="1">Uncharacterized protein</fullName>
    </submittedName>
</protein>
<evidence type="ECO:0000313" key="2">
    <source>
        <dbReference type="Proteomes" id="UP000886595"/>
    </source>
</evidence>
<gene>
    <name evidence="1" type="ORF">Bca52824_036525</name>
</gene>
<organism evidence="1 2">
    <name type="scientific">Brassica carinata</name>
    <name type="common">Ethiopian mustard</name>
    <name type="synonym">Abyssinian cabbage</name>
    <dbReference type="NCBI Taxonomy" id="52824"/>
    <lineage>
        <taxon>Eukaryota</taxon>
        <taxon>Viridiplantae</taxon>
        <taxon>Streptophyta</taxon>
        <taxon>Embryophyta</taxon>
        <taxon>Tracheophyta</taxon>
        <taxon>Spermatophyta</taxon>
        <taxon>Magnoliopsida</taxon>
        <taxon>eudicotyledons</taxon>
        <taxon>Gunneridae</taxon>
        <taxon>Pentapetalae</taxon>
        <taxon>rosids</taxon>
        <taxon>malvids</taxon>
        <taxon>Brassicales</taxon>
        <taxon>Brassicaceae</taxon>
        <taxon>Brassiceae</taxon>
        <taxon>Brassica</taxon>
    </lineage>
</organism>
<sequence>MKLFSKYQKRHLRLHQRPSLHGFHRRVLAFQGKHYLREFKLTIVHDVFDGEASLYEPCLSRVLDVMQKLESFQVENKFGRGSSIDYIRTRLTLSAYEALVCLKLHYVTLNEFVVSLSLPCLKIMFLEDAVLPSDAAAPLF</sequence>
<reference evidence="1 2" key="1">
    <citation type="submission" date="2020-02" db="EMBL/GenBank/DDBJ databases">
        <authorList>
            <person name="Ma Q."/>
            <person name="Huang Y."/>
            <person name="Song X."/>
            <person name="Pei D."/>
        </authorList>
    </citation>
    <scope>NUCLEOTIDE SEQUENCE [LARGE SCALE GENOMIC DNA]</scope>
    <source>
        <strain evidence="1">Sxm20200214</strain>
        <tissue evidence="1">Leaf</tissue>
    </source>
</reference>
<accession>A0A8X7S308</accession>
<evidence type="ECO:0000313" key="1">
    <source>
        <dbReference type="EMBL" id="KAG2300053.1"/>
    </source>
</evidence>
<dbReference type="EMBL" id="JAAMPC010000008">
    <property type="protein sequence ID" value="KAG2300053.1"/>
    <property type="molecule type" value="Genomic_DNA"/>
</dbReference>
<name>A0A8X7S308_BRACI</name>
<proteinExistence type="predicted"/>